<name>A0A0F9Z2R5_9ZZZZ</name>
<dbReference type="GO" id="GO:0008800">
    <property type="term" value="F:beta-lactamase activity"/>
    <property type="evidence" value="ECO:0007669"/>
    <property type="project" value="InterPro"/>
</dbReference>
<dbReference type="InterPro" id="IPR000871">
    <property type="entry name" value="Beta-lactam_class-A"/>
</dbReference>
<dbReference type="SUPFAM" id="SSF56601">
    <property type="entry name" value="beta-lactamase/transpeptidase-like"/>
    <property type="match status" value="1"/>
</dbReference>
<evidence type="ECO:0000259" key="1">
    <source>
        <dbReference type="Pfam" id="PF13354"/>
    </source>
</evidence>
<dbReference type="InterPro" id="IPR045155">
    <property type="entry name" value="Beta-lactam_cat"/>
</dbReference>
<dbReference type="Pfam" id="PF13354">
    <property type="entry name" value="Beta-lactamase2"/>
    <property type="match status" value="1"/>
</dbReference>
<feature type="domain" description="Beta-lactamase class A catalytic" evidence="1">
    <location>
        <begin position="168"/>
        <end position="272"/>
    </location>
</feature>
<dbReference type="PANTHER" id="PTHR35333:SF5">
    <property type="entry name" value="CONSERVED LIPOPROTEIN LPQF-RELATED"/>
    <property type="match status" value="1"/>
</dbReference>
<dbReference type="InterPro" id="IPR012338">
    <property type="entry name" value="Beta-lactam/transpept-like"/>
</dbReference>
<evidence type="ECO:0000313" key="2">
    <source>
        <dbReference type="EMBL" id="KKO11404.1"/>
    </source>
</evidence>
<dbReference type="GO" id="GO:0046677">
    <property type="term" value="P:response to antibiotic"/>
    <property type="evidence" value="ECO:0007669"/>
    <property type="project" value="InterPro"/>
</dbReference>
<reference evidence="2" key="1">
    <citation type="journal article" date="2015" name="Nature">
        <title>Complex archaea that bridge the gap between prokaryotes and eukaryotes.</title>
        <authorList>
            <person name="Spang A."/>
            <person name="Saw J.H."/>
            <person name="Jorgensen S.L."/>
            <person name="Zaremba-Niedzwiedzka K."/>
            <person name="Martijn J."/>
            <person name="Lind A.E."/>
            <person name="van Eijk R."/>
            <person name="Schleper C."/>
            <person name="Guy L."/>
            <person name="Ettema T.J."/>
        </authorList>
    </citation>
    <scope>NUCLEOTIDE SEQUENCE</scope>
</reference>
<dbReference type="GO" id="GO:0030655">
    <property type="term" value="P:beta-lactam antibiotic catabolic process"/>
    <property type="evidence" value="ECO:0007669"/>
    <property type="project" value="InterPro"/>
</dbReference>
<dbReference type="EMBL" id="LAZR01000003">
    <property type="protein sequence ID" value="KKO11404.1"/>
    <property type="molecule type" value="Genomic_DNA"/>
</dbReference>
<comment type="caution">
    <text evidence="2">The sequence shown here is derived from an EMBL/GenBank/DDBJ whole genome shotgun (WGS) entry which is preliminary data.</text>
</comment>
<dbReference type="PANTHER" id="PTHR35333">
    <property type="entry name" value="BETA-LACTAMASE"/>
    <property type="match status" value="1"/>
</dbReference>
<proteinExistence type="predicted"/>
<protein>
    <recommendedName>
        <fullName evidence="1">Beta-lactamase class A catalytic domain-containing protein</fullName>
    </recommendedName>
</protein>
<sequence>MRGNAMTWRHWLVGIVCCVLLTTAIPADEPSQDTAALDGRAADVRAMIVAKPAEFEGAFSESFLNQVPAEALEEIGSGYFEEYGAVIDVRPVAVESSFQGKFDFITDKGYSFPVHLVIEGQPPHQIIGLNFGMGAPLMASLDEVVAALEKLPGTASLCVTRYGDDGPEQLAALNVDATLAIGSAFKLYVLAELVRATNAGERQWADVITLDAKIITLPTGILQDWPAGTPMTLQALATLMISVSDNTATDHLIHALGREKVEAILASTGHHQPDRNAPLLTTLELCKLKAGPDSELTDRYLSGDQQARRALLADDVAAMSRDDVRLELLAGTPRYVNELEWFASTADLARALIWLRDHSTPDDAGAPARDILAVNPGLPPAAGQWDYWGYKGGSEVGVLNLSFLLKRTDGAWFTVVGTWNNPDSALDDGKFMGLIEAALRLLGEADQQADE</sequence>
<accession>A0A0F9Z2R5</accession>
<dbReference type="AlphaFoldDB" id="A0A0F9Z2R5"/>
<gene>
    <name evidence="2" type="ORF">LCGC14_0018850</name>
</gene>
<organism evidence="2">
    <name type="scientific">marine sediment metagenome</name>
    <dbReference type="NCBI Taxonomy" id="412755"/>
    <lineage>
        <taxon>unclassified sequences</taxon>
        <taxon>metagenomes</taxon>
        <taxon>ecological metagenomes</taxon>
    </lineage>
</organism>
<dbReference type="Gene3D" id="3.40.710.10">
    <property type="entry name" value="DD-peptidase/beta-lactamase superfamily"/>
    <property type="match status" value="1"/>
</dbReference>